<reference evidence="2" key="1">
    <citation type="submission" date="2019-11" db="EMBL/GenBank/DDBJ databases">
        <title>Genomic insights into an expanded diversity of filamentous marine cyanobacteria reveals the extraordinary biosynthetic potential of Moorea and Okeania.</title>
        <authorList>
            <person name="Ferreira Leao T."/>
            <person name="Wang M."/>
            <person name="Moss N."/>
            <person name="Da Silva R."/>
            <person name="Sanders J."/>
            <person name="Nurk S."/>
            <person name="Gurevich A."/>
            <person name="Humphrey G."/>
            <person name="Reher R."/>
            <person name="Zhu Q."/>
            <person name="Belda-Ferre P."/>
            <person name="Glukhov E."/>
            <person name="Rex R."/>
            <person name="Dorrestein P.C."/>
            <person name="Knight R."/>
            <person name="Pevzner P."/>
            <person name="Gerwick W.H."/>
            <person name="Gerwick L."/>
        </authorList>
    </citation>
    <scope>NUCLEOTIDE SEQUENCE</scope>
    <source>
        <strain evidence="2">SIO1C4</strain>
    </source>
</reference>
<evidence type="ECO:0000313" key="2">
    <source>
        <dbReference type="EMBL" id="NER32009.1"/>
    </source>
</evidence>
<comment type="caution">
    <text evidence="2">The sequence shown here is derived from an EMBL/GenBank/DDBJ whole genome shotgun (WGS) entry which is preliminary data.</text>
</comment>
<feature type="transmembrane region" description="Helical" evidence="1">
    <location>
        <begin position="6"/>
        <end position="25"/>
    </location>
</feature>
<evidence type="ECO:0000256" key="1">
    <source>
        <dbReference type="SAM" id="Phobius"/>
    </source>
</evidence>
<dbReference type="AlphaFoldDB" id="A0A6B3NFT5"/>
<keyword evidence="1" id="KW-0472">Membrane</keyword>
<keyword evidence="1" id="KW-1133">Transmembrane helix</keyword>
<keyword evidence="1" id="KW-0812">Transmembrane</keyword>
<dbReference type="EMBL" id="JAAHFQ010001023">
    <property type="protein sequence ID" value="NER32009.1"/>
    <property type="molecule type" value="Genomic_DNA"/>
</dbReference>
<name>A0A6B3NFT5_9CYAN</name>
<proteinExistence type="predicted"/>
<protein>
    <submittedName>
        <fullName evidence="2">Uncharacterized protein</fullName>
    </submittedName>
</protein>
<gene>
    <name evidence="2" type="ORF">F6J89_31485</name>
</gene>
<sequence>MIRNTFWWQWVLVTLASFLVSLLLIEIGERPDIGTFEGVIGGSLIGLGQSLV</sequence>
<feature type="non-terminal residue" evidence="2">
    <location>
        <position position="52"/>
    </location>
</feature>
<accession>A0A6B3NFT5</accession>
<organism evidence="2">
    <name type="scientific">Symploca sp. SIO1C4</name>
    <dbReference type="NCBI Taxonomy" id="2607765"/>
    <lineage>
        <taxon>Bacteria</taxon>
        <taxon>Bacillati</taxon>
        <taxon>Cyanobacteriota</taxon>
        <taxon>Cyanophyceae</taxon>
        <taxon>Coleofasciculales</taxon>
        <taxon>Coleofasciculaceae</taxon>
        <taxon>Symploca</taxon>
    </lineage>
</organism>